<dbReference type="InterPro" id="IPR003594">
    <property type="entry name" value="HATPase_dom"/>
</dbReference>
<gene>
    <name evidence="8" type="ORF">KDK_28870</name>
</gene>
<dbReference type="Gene3D" id="3.30.450.40">
    <property type="match status" value="1"/>
</dbReference>
<feature type="transmembrane region" description="Helical" evidence="6">
    <location>
        <begin position="160"/>
        <end position="180"/>
    </location>
</feature>
<feature type="transmembrane region" description="Helical" evidence="6">
    <location>
        <begin position="186"/>
        <end position="208"/>
    </location>
</feature>
<dbReference type="Gene3D" id="3.30.565.10">
    <property type="entry name" value="Histidine kinase-like ATPase, C-terminal domain"/>
    <property type="match status" value="1"/>
</dbReference>
<dbReference type="RefSeq" id="WP_126550868.1">
    <property type="nucleotide sequence ID" value="NZ_BIFS01000001.1"/>
</dbReference>
<feature type="transmembrane region" description="Helical" evidence="6">
    <location>
        <begin position="220"/>
        <end position="241"/>
    </location>
</feature>
<dbReference type="InterPro" id="IPR029016">
    <property type="entry name" value="GAF-like_dom_sf"/>
</dbReference>
<keyword evidence="3" id="KW-0808">Transferase</keyword>
<dbReference type="SUPFAM" id="SSF55874">
    <property type="entry name" value="ATPase domain of HSP90 chaperone/DNA topoisomerase II/histidine kinase"/>
    <property type="match status" value="1"/>
</dbReference>
<evidence type="ECO:0000259" key="7">
    <source>
        <dbReference type="SMART" id="SM00387"/>
    </source>
</evidence>
<comment type="catalytic activity">
    <reaction evidence="1">
        <text>ATP + protein L-histidine = ADP + protein N-phospho-L-histidine.</text>
        <dbReference type="EC" id="2.7.13.3"/>
    </reaction>
</comment>
<dbReference type="OrthoDB" id="138946at2"/>
<evidence type="ECO:0000256" key="6">
    <source>
        <dbReference type="SAM" id="Phobius"/>
    </source>
</evidence>
<feature type="transmembrane region" description="Helical" evidence="6">
    <location>
        <begin position="281"/>
        <end position="303"/>
    </location>
</feature>
<feature type="transmembrane region" description="Helical" evidence="6">
    <location>
        <begin position="247"/>
        <end position="269"/>
    </location>
</feature>
<protein>
    <recommendedName>
        <fullName evidence="2">histidine kinase</fullName>
        <ecNumber evidence="2">2.7.13.3</ecNumber>
    </recommendedName>
</protein>
<feature type="transmembrane region" description="Helical" evidence="6">
    <location>
        <begin position="385"/>
        <end position="403"/>
    </location>
</feature>
<evidence type="ECO:0000256" key="4">
    <source>
        <dbReference type="ARBA" id="ARBA00022777"/>
    </source>
</evidence>
<keyword evidence="6" id="KW-0812">Transmembrane</keyword>
<evidence type="ECO:0000256" key="1">
    <source>
        <dbReference type="ARBA" id="ARBA00000085"/>
    </source>
</evidence>
<evidence type="ECO:0000256" key="2">
    <source>
        <dbReference type="ARBA" id="ARBA00012438"/>
    </source>
</evidence>
<dbReference type="SUPFAM" id="SSF55781">
    <property type="entry name" value="GAF domain-like"/>
    <property type="match status" value="1"/>
</dbReference>
<dbReference type="GO" id="GO:0004673">
    <property type="term" value="F:protein histidine kinase activity"/>
    <property type="evidence" value="ECO:0007669"/>
    <property type="project" value="UniProtKB-EC"/>
</dbReference>
<dbReference type="CDD" id="cd16917">
    <property type="entry name" value="HATPase_UhpB-NarQ-NarX-like"/>
    <property type="match status" value="1"/>
</dbReference>
<dbReference type="Proteomes" id="UP000287188">
    <property type="component" value="Unassembled WGS sequence"/>
</dbReference>
<keyword evidence="6" id="KW-1133">Transmembrane helix</keyword>
<dbReference type="InterPro" id="IPR036890">
    <property type="entry name" value="HATPase_C_sf"/>
</dbReference>
<organism evidence="8 9">
    <name type="scientific">Dictyobacter kobayashii</name>
    <dbReference type="NCBI Taxonomy" id="2014872"/>
    <lineage>
        <taxon>Bacteria</taxon>
        <taxon>Bacillati</taxon>
        <taxon>Chloroflexota</taxon>
        <taxon>Ktedonobacteria</taxon>
        <taxon>Ktedonobacterales</taxon>
        <taxon>Dictyobacteraceae</taxon>
        <taxon>Dictyobacter</taxon>
    </lineage>
</organism>
<sequence>MKERLFLPQRPHTTTMIKRWLVVILSIGIQLGLLVFLSTQQPEHPEVTLAPVNGQPDACQVLNVTPFTDAWTNNVRAGSVIYPKEPPFSPGPGHQQMCQLEGNIIATTGPGGHPFTIHAAPQTLNPLDIFIAGMLALIFDIAGMAIFFRSQDRPTARVAFILFYVVSLMCSLFGTFSLNVHWASALFINLLILTTGLSTTFVCLFPHPMVNHTTRKGRRWLPYLPLSVGVVLLVLNLIPLWEHAHMLFLFSTFLYNIICVLIVIGILIWGLRNMARTEQQLARMVMIGVIFLLIISSLSIGIIPPMPFFHQSLLHLVPVPLVILPIICDYAIFRHQLLGTTSLLSRKVMRVFLWALLSCAFIFPAIIALRTFASGDSSAQLEWRDYLYAGLMVVSLWLFPFVWNKVRDAGDHVFYHDFYQYNDELRQLSTALTGLRGLDQISAFILPRLEQLLNANEVALFIRATSQDEMRYVAEQSNDTSNWHIYRYAQKSPAYTDIQMKKAANAALMHFRQRSFEPLLLDNIILFSLYDGDLITGFLCLGPKQNYEPYSRQDKSFLASLVAQLSVLEVNNRYLTQAQADAQKLMALNHRVIQAQEEERHHLALDLHDDVLQEAMLLVRQLSDAKNIHALDTALPMARSIVTNLRRTCLALRPSLLEELGLAEALRWLGRQNELVGGKQLHVIVYSLGQEPARMDGASSMVELAFYRVAQEALANVVKHAHATKVVVRLRYSVHGEISLVIADNGHGFRLGDPRLESLGIVGMHERMAAIGGSITVRTEPGRGTAIRATYTPERALAETTLLTNLPGPQVEVIPAPYNESKPIKEELVK</sequence>
<dbReference type="SMART" id="SM00387">
    <property type="entry name" value="HATPase_c"/>
    <property type="match status" value="1"/>
</dbReference>
<dbReference type="AlphaFoldDB" id="A0A402AIZ0"/>
<feature type="domain" description="Histidine kinase/HSP90-like ATPase" evidence="7">
    <location>
        <begin position="701"/>
        <end position="795"/>
    </location>
</feature>
<reference evidence="9" key="1">
    <citation type="submission" date="2018-12" db="EMBL/GenBank/DDBJ databases">
        <title>Tengunoibacter tsumagoiensis gen. nov., sp. nov., Dictyobacter kobayashii sp. nov., D. alpinus sp. nov., and D. joshuensis sp. nov. and description of Dictyobacteraceae fam. nov. within the order Ktedonobacterales isolated from Tengu-no-mugimeshi.</title>
        <authorList>
            <person name="Wang C.M."/>
            <person name="Zheng Y."/>
            <person name="Sakai Y."/>
            <person name="Toyoda A."/>
            <person name="Minakuchi Y."/>
            <person name="Abe K."/>
            <person name="Yokota A."/>
            <person name="Yabe S."/>
        </authorList>
    </citation>
    <scope>NUCLEOTIDE SEQUENCE [LARGE SCALE GENOMIC DNA]</scope>
    <source>
        <strain evidence="9">Uno11</strain>
    </source>
</reference>
<evidence type="ECO:0000256" key="3">
    <source>
        <dbReference type="ARBA" id="ARBA00022679"/>
    </source>
</evidence>
<feature type="transmembrane region" description="Helical" evidence="6">
    <location>
        <begin position="352"/>
        <end position="373"/>
    </location>
</feature>
<keyword evidence="4" id="KW-0418">Kinase</keyword>
<dbReference type="Pfam" id="PF02518">
    <property type="entry name" value="HATPase_c"/>
    <property type="match status" value="1"/>
</dbReference>
<keyword evidence="6" id="KW-0472">Membrane</keyword>
<dbReference type="PANTHER" id="PTHR24421:SF10">
    <property type="entry name" value="NITRATE_NITRITE SENSOR PROTEIN NARQ"/>
    <property type="match status" value="1"/>
</dbReference>
<dbReference type="InterPro" id="IPR050482">
    <property type="entry name" value="Sensor_HK_TwoCompSys"/>
</dbReference>
<feature type="transmembrane region" description="Helical" evidence="6">
    <location>
        <begin position="129"/>
        <end position="148"/>
    </location>
</feature>
<evidence type="ECO:0000313" key="9">
    <source>
        <dbReference type="Proteomes" id="UP000287188"/>
    </source>
</evidence>
<evidence type="ECO:0000313" key="8">
    <source>
        <dbReference type="EMBL" id="GCE19087.1"/>
    </source>
</evidence>
<name>A0A402AIZ0_9CHLR</name>
<dbReference type="EMBL" id="BIFS01000001">
    <property type="protein sequence ID" value="GCE19087.1"/>
    <property type="molecule type" value="Genomic_DNA"/>
</dbReference>
<proteinExistence type="predicted"/>
<keyword evidence="9" id="KW-1185">Reference proteome</keyword>
<accession>A0A402AIZ0</accession>
<feature type="transmembrane region" description="Helical" evidence="6">
    <location>
        <begin position="20"/>
        <end position="39"/>
    </location>
</feature>
<feature type="transmembrane region" description="Helical" evidence="6">
    <location>
        <begin position="309"/>
        <end position="332"/>
    </location>
</feature>
<dbReference type="EC" id="2.7.13.3" evidence="2"/>
<dbReference type="PANTHER" id="PTHR24421">
    <property type="entry name" value="NITRATE/NITRITE SENSOR PROTEIN NARX-RELATED"/>
    <property type="match status" value="1"/>
</dbReference>
<keyword evidence="5" id="KW-0902">Two-component regulatory system</keyword>
<comment type="caution">
    <text evidence="8">The sequence shown here is derived from an EMBL/GenBank/DDBJ whole genome shotgun (WGS) entry which is preliminary data.</text>
</comment>
<evidence type="ECO:0000256" key="5">
    <source>
        <dbReference type="ARBA" id="ARBA00023012"/>
    </source>
</evidence>
<dbReference type="GO" id="GO:0000160">
    <property type="term" value="P:phosphorelay signal transduction system"/>
    <property type="evidence" value="ECO:0007669"/>
    <property type="project" value="UniProtKB-KW"/>
</dbReference>